<sequence length="71" mass="8007">MTIEELPKSPWARPCIIELASGENPFFPFPREQSAHFDVLRSKAGLTSFCVLSDQRSDQSLKQNTPPEDSQ</sequence>
<dbReference type="EMBL" id="BAMW01000024">
    <property type="protein sequence ID" value="GAN63267.1"/>
    <property type="molecule type" value="Genomic_DNA"/>
</dbReference>
<name>A0A6N3T7F6_9PROT</name>
<evidence type="ECO:0000313" key="2">
    <source>
        <dbReference type="EMBL" id="GEN03904.1"/>
    </source>
</evidence>
<reference evidence="1 3" key="1">
    <citation type="submission" date="2012-11" db="EMBL/GenBank/DDBJ databases">
        <title>Whole genome sequence of Acetobacter indonesiensis 5H-1.</title>
        <authorList>
            <person name="Azuma Y."/>
            <person name="Higashiura N."/>
            <person name="Hirakawa H."/>
            <person name="Matsushita K."/>
        </authorList>
    </citation>
    <scope>NUCLEOTIDE SEQUENCE [LARGE SCALE GENOMIC DNA]</scope>
    <source>
        <strain evidence="1 3">5H-1</strain>
    </source>
</reference>
<dbReference type="EMBL" id="BJXQ01000010">
    <property type="protein sequence ID" value="GEN03904.1"/>
    <property type="molecule type" value="Genomic_DNA"/>
</dbReference>
<keyword evidence="3" id="KW-1185">Reference proteome</keyword>
<evidence type="ECO:0000313" key="4">
    <source>
        <dbReference type="Proteomes" id="UP000321104"/>
    </source>
</evidence>
<dbReference type="Proteomes" id="UP000321104">
    <property type="component" value="Unassembled WGS sequence"/>
</dbReference>
<protein>
    <submittedName>
        <fullName evidence="2">Uncharacterized protein</fullName>
    </submittedName>
</protein>
<reference evidence="2 4" key="2">
    <citation type="submission" date="2019-07" db="EMBL/GenBank/DDBJ databases">
        <title>Whole genome shotgun sequence of Acetobacter indonesiensis NBRC 16471.</title>
        <authorList>
            <person name="Hosoyama A."/>
            <person name="Uohara A."/>
            <person name="Ohji S."/>
            <person name="Ichikawa N."/>
        </authorList>
    </citation>
    <scope>NUCLEOTIDE SEQUENCE [LARGE SCALE GENOMIC DNA]</scope>
    <source>
        <strain evidence="2 4">NBRC 16471</strain>
    </source>
</reference>
<organism evidence="2 4">
    <name type="scientific">Acetobacter indonesiensis</name>
    <dbReference type="NCBI Taxonomy" id="104101"/>
    <lineage>
        <taxon>Bacteria</taxon>
        <taxon>Pseudomonadati</taxon>
        <taxon>Pseudomonadota</taxon>
        <taxon>Alphaproteobacteria</taxon>
        <taxon>Acetobacterales</taxon>
        <taxon>Acetobacteraceae</taxon>
        <taxon>Acetobacter</taxon>
    </lineage>
</organism>
<gene>
    <name evidence="1" type="ORF">Abin_024_052</name>
    <name evidence="2" type="ORF">AIN02nite_19290</name>
</gene>
<proteinExistence type="predicted"/>
<accession>A0A6N3T7F6</accession>
<evidence type="ECO:0000313" key="3">
    <source>
        <dbReference type="Proteomes" id="UP000032673"/>
    </source>
</evidence>
<dbReference type="AlphaFoldDB" id="A0A6N3T7F6"/>
<dbReference type="Proteomes" id="UP000032673">
    <property type="component" value="Unassembled WGS sequence"/>
</dbReference>
<comment type="caution">
    <text evidence="2">The sequence shown here is derived from an EMBL/GenBank/DDBJ whole genome shotgun (WGS) entry which is preliminary data.</text>
</comment>
<evidence type="ECO:0000313" key="1">
    <source>
        <dbReference type="EMBL" id="GAN63267.1"/>
    </source>
</evidence>